<accession>A0ABS3DPC3</accession>
<evidence type="ECO:0000313" key="3">
    <source>
        <dbReference type="EMBL" id="MBN8233179.1"/>
    </source>
</evidence>
<evidence type="ECO:0000256" key="1">
    <source>
        <dbReference type="SAM" id="MobiDB-lite"/>
    </source>
</evidence>
<feature type="region of interest" description="Disordered" evidence="1">
    <location>
        <begin position="487"/>
        <end position="519"/>
    </location>
</feature>
<reference evidence="3 4" key="1">
    <citation type="submission" date="2021-02" db="EMBL/GenBank/DDBJ databases">
        <title>De Novo genome assembly of isolated myxobacteria.</title>
        <authorList>
            <person name="Stevens D.C."/>
        </authorList>
    </citation>
    <scope>NUCLEOTIDE SEQUENCE [LARGE SCALE GENOMIC DNA]</scope>
    <source>
        <strain evidence="3 4">ATCC 29039</strain>
    </source>
</reference>
<dbReference type="RefSeq" id="WP_207057714.1">
    <property type="nucleotide sequence ID" value="NZ_JAFIMU010000017.1"/>
</dbReference>
<organism evidence="3 4">
    <name type="scientific">Corallococcus macrosporus</name>
    <dbReference type="NCBI Taxonomy" id="35"/>
    <lineage>
        <taxon>Bacteria</taxon>
        <taxon>Pseudomonadati</taxon>
        <taxon>Myxococcota</taxon>
        <taxon>Myxococcia</taxon>
        <taxon>Myxococcales</taxon>
        <taxon>Cystobacterineae</taxon>
        <taxon>Myxococcaceae</taxon>
        <taxon>Corallococcus</taxon>
    </lineage>
</organism>
<dbReference type="EMBL" id="JAFIMU010000017">
    <property type="protein sequence ID" value="MBN8233179.1"/>
    <property type="molecule type" value="Genomic_DNA"/>
</dbReference>
<keyword evidence="4" id="KW-1185">Reference proteome</keyword>
<dbReference type="Pfam" id="PF18911">
    <property type="entry name" value="PKD_4"/>
    <property type="match status" value="1"/>
</dbReference>
<feature type="compositionally biased region" description="Gly residues" evidence="1">
    <location>
        <begin position="504"/>
        <end position="514"/>
    </location>
</feature>
<name>A0ABS3DPC3_9BACT</name>
<evidence type="ECO:0000259" key="2">
    <source>
        <dbReference type="Pfam" id="PF18911"/>
    </source>
</evidence>
<dbReference type="InterPro" id="IPR013783">
    <property type="entry name" value="Ig-like_fold"/>
</dbReference>
<protein>
    <submittedName>
        <fullName evidence="3">Kelch-like protein</fullName>
    </submittedName>
</protein>
<dbReference type="SUPFAM" id="SSF49299">
    <property type="entry name" value="PKD domain"/>
    <property type="match status" value="1"/>
</dbReference>
<comment type="caution">
    <text evidence="3">The sequence shown here is derived from an EMBL/GenBank/DDBJ whole genome shotgun (WGS) entry which is preliminary data.</text>
</comment>
<gene>
    <name evidence="3" type="ORF">JYK02_37265</name>
</gene>
<dbReference type="InterPro" id="IPR035986">
    <property type="entry name" value="PKD_dom_sf"/>
</dbReference>
<proteinExistence type="predicted"/>
<sequence length="762" mass="75412">MPSVNQDLTQTHGRWGGVITDVPTGPDRRFLARAFDSNGDLLYEGQSTNVTITANQTTLVAITLQEVNPPEPFDNEAPVIGSVVASRTSVPLGNTVTLNASASDPNPTDTLTYRWTATQGSFSSTSEASTTWTAPSTAGIASLTLEVRDSQGTMVAVTLSINVTHGTEEGRAALDVQFNNHPVVARVHSTAARVDVGQAAEVTVMASDNDSDTLGYQWSASCSGSWTQATSSTARFIPSALPERACNNCRLTVAVSDGKGGSTTGSLSLCVVSTSPTRFPPSIIRAYQSSPTATPGQTLSFQVEASDPQGSTLSFQWSADIGMLGTAASGTTRGSNTWDAPRCVPAGAPATITATVTNSYGLSDTTRFPVTGLPTCTGGRAVFSYTGADQSWTVPTGVNRVRVKLWGAGGGAARSGSGSAGGGGALATAILGVNPGEPLTVIVGGGGTPGDVLGTPAAAYGGGGANGVQNGAGGGGRSAIRRSTSEYATAGGGGGAGADSDGTYGAGGPGGARGLDGKDGATTDGTYGLGGKGAFSHAGGAGGTSVGTTYTAQAGSQFKGGDASAQWWSGDGGGGGGGYFGGGAGGGDVSGGAAGGGGGGASYAPDGSVLAGSGRNAGGMQDVDYVAGIGMGAQGGTGGHGRVVISYDVEQYPLSNAMRCSTRPGLNLGEGQLACYGVWDYGNAFGNDMDMCDDENHGPTTGCVVSTPACASRRATAVAHVTPSSASSAQLSAIAANLGVSTQVLKEGMARIWAYNCSSSTP</sequence>
<evidence type="ECO:0000313" key="4">
    <source>
        <dbReference type="Proteomes" id="UP000664052"/>
    </source>
</evidence>
<dbReference type="Pfam" id="PF17963">
    <property type="entry name" value="Big_9"/>
    <property type="match status" value="1"/>
</dbReference>
<dbReference type="Proteomes" id="UP000664052">
    <property type="component" value="Unassembled WGS sequence"/>
</dbReference>
<dbReference type="InterPro" id="IPR000601">
    <property type="entry name" value="PKD_dom"/>
</dbReference>
<feature type="domain" description="PKD" evidence="2">
    <location>
        <begin position="75"/>
        <end position="156"/>
    </location>
</feature>
<dbReference type="Gene3D" id="2.60.40.10">
    <property type="entry name" value="Immunoglobulins"/>
    <property type="match status" value="2"/>
</dbReference>